<dbReference type="PANTHER" id="PTHR16154">
    <property type="entry name" value="NEURABIN"/>
    <property type="match status" value="1"/>
</dbReference>
<keyword evidence="6" id="KW-0524">Neurogenesis</keyword>
<dbReference type="GO" id="GO:0005737">
    <property type="term" value="C:cytoplasm"/>
    <property type="evidence" value="ECO:0007669"/>
    <property type="project" value="TreeGrafter"/>
</dbReference>
<dbReference type="Gene3D" id="2.30.42.10">
    <property type="match status" value="1"/>
</dbReference>
<dbReference type="FunFam" id="2.30.42.10:FF:000010">
    <property type="entry name" value="Neurabin-1 isoform 1"/>
    <property type="match status" value="1"/>
</dbReference>
<dbReference type="SUPFAM" id="SSF50156">
    <property type="entry name" value="PDZ domain-like"/>
    <property type="match status" value="1"/>
</dbReference>
<evidence type="ECO:0000256" key="11">
    <source>
        <dbReference type="ARBA" id="ARBA00034103"/>
    </source>
</evidence>
<keyword evidence="7" id="KW-0770">Synapse</keyword>
<feature type="region of interest" description="Disordered" evidence="12">
    <location>
        <begin position="1"/>
        <end position="79"/>
    </location>
</feature>
<gene>
    <name evidence="14" type="ORF">AKAME5_001300400</name>
</gene>
<feature type="region of interest" description="Disordered" evidence="12">
    <location>
        <begin position="839"/>
        <end position="881"/>
    </location>
</feature>
<evidence type="ECO:0000256" key="3">
    <source>
        <dbReference type="ARBA" id="ARBA00022490"/>
    </source>
</evidence>
<evidence type="ECO:0000256" key="9">
    <source>
        <dbReference type="ARBA" id="ARBA00023203"/>
    </source>
</evidence>
<reference evidence="14" key="1">
    <citation type="submission" date="2022-08" db="EMBL/GenBank/DDBJ databases">
        <title>Genome sequencing of akame (Lates japonicus).</title>
        <authorList>
            <person name="Hashiguchi Y."/>
            <person name="Takahashi H."/>
        </authorList>
    </citation>
    <scope>NUCLEOTIDE SEQUENCE</scope>
    <source>
        <strain evidence="14">Kochi</strain>
    </source>
</reference>
<dbReference type="InterPro" id="IPR036034">
    <property type="entry name" value="PDZ_sf"/>
</dbReference>
<sequence length="881" mass="96498">MMKTEPPSATGGNGTSGGSGGSSNLRSPSPHRNAYEAGLAALKKATDHLNNAANGGADPASKPAPLPRPTGRGRRYGSNVHRIKNMFMQMQSPGDEEDGAKMIGKDQAVKLSLPRASSLNENVDHSALLKLGGTVSERVNRFDSKASGEGGSMGFSKLQETRRIFEQRTLQEKQAATNRILLKKERASGFQDSRLDVVARFNGSTEALDRLDDPPAPSPATIPAVAASVGPGEAVSPTVSQLSAVFEKGELQNNLYLPQRRSAPALAPKPKPPARAEAVGRKAKVLAPGKEDSKEETAGVVSAKAAELPEVMGSLQRSIEGVLASGEKEGLGQSGDQYSNSSYSSSSSVVVTSSSSSSEAKPELEAQPTATEARGSSTVTAPEREPQADDQDSFTGGSEAGARLVQAEVHASLENGEKEPPGSSPSSEEKGEDSDRRGDEEEEENDEDGSRKEDYSEGDLVDISAYSGLGEEDSGGSQLDDEEDEEDEEAYQPESSCSEIAGLPEEEEPVPSNRKIRFSTEPIRVFTTYSNEDYDRRNDDVDPMAASAEYELEKRVEKLDLFPVELEKDSDGLGISIIGMGAGADMGLEKLGIFVKTVTEGGAAQRDGRIQVNDLIVEVDGTSLVGVTQSFAASVLRNTTGTVRFVIGREKPGEQSEVAQLIQQTLEQERWQREMMEQRYKQYMDDDEETGEYATDEEEEMSPVFPNSIEVFDLAENQDMLSPVELDPEKLAHKFKELQIKHAVTQAEIQLLKRKLAHAEQDKLRWRMERAQLEQNIRDSKERMEKLEGYWMEAQSLCKAVDEHLKETQAQYQTLERKYSKAKRLIKEYQQKEIEYLKKETAQRRAHEESEATHKEETDNLQEKITDLETKVDALKTPKPS</sequence>
<keyword evidence="3" id="KW-0963">Cytoplasm</keyword>
<dbReference type="Pfam" id="PF17817">
    <property type="entry name" value="PDZ_5"/>
    <property type="match status" value="1"/>
</dbReference>
<evidence type="ECO:0000256" key="4">
    <source>
        <dbReference type="ARBA" id="ARBA00022553"/>
    </source>
</evidence>
<keyword evidence="10" id="KW-0206">Cytoskeleton</keyword>
<dbReference type="GO" id="GO:0007015">
    <property type="term" value="P:actin filament organization"/>
    <property type="evidence" value="ECO:0007669"/>
    <property type="project" value="TreeGrafter"/>
</dbReference>
<evidence type="ECO:0000256" key="10">
    <source>
        <dbReference type="ARBA" id="ARBA00023212"/>
    </source>
</evidence>
<feature type="compositionally biased region" description="Acidic residues" evidence="12">
    <location>
        <begin position="470"/>
        <end position="491"/>
    </location>
</feature>
<feature type="compositionally biased region" description="Low complexity" evidence="12">
    <location>
        <begin position="1"/>
        <end position="10"/>
    </location>
</feature>
<dbReference type="CDD" id="cd06790">
    <property type="entry name" value="PDZ_neurabin-like"/>
    <property type="match status" value="1"/>
</dbReference>
<dbReference type="PANTHER" id="PTHR16154:SF24">
    <property type="entry name" value="NEURABIN-2"/>
    <property type="match status" value="1"/>
</dbReference>
<evidence type="ECO:0000259" key="13">
    <source>
        <dbReference type="PROSITE" id="PS50106"/>
    </source>
</evidence>
<keyword evidence="2" id="KW-0217">Developmental protein</keyword>
<dbReference type="Pfam" id="PF00595">
    <property type="entry name" value="PDZ"/>
    <property type="match status" value="1"/>
</dbReference>
<dbReference type="InterPro" id="IPR040645">
    <property type="entry name" value="Neurabin-1/2_PDZ"/>
</dbReference>
<feature type="compositionally biased region" description="Basic and acidic residues" evidence="12">
    <location>
        <begin position="427"/>
        <end position="439"/>
    </location>
</feature>
<organism evidence="14 15">
    <name type="scientific">Lates japonicus</name>
    <name type="common">Japanese lates</name>
    <dbReference type="NCBI Taxonomy" id="270547"/>
    <lineage>
        <taxon>Eukaryota</taxon>
        <taxon>Metazoa</taxon>
        <taxon>Chordata</taxon>
        <taxon>Craniata</taxon>
        <taxon>Vertebrata</taxon>
        <taxon>Euteleostomi</taxon>
        <taxon>Actinopterygii</taxon>
        <taxon>Neopterygii</taxon>
        <taxon>Teleostei</taxon>
        <taxon>Neoteleostei</taxon>
        <taxon>Acanthomorphata</taxon>
        <taxon>Carangaria</taxon>
        <taxon>Carangaria incertae sedis</taxon>
        <taxon>Centropomidae</taxon>
        <taxon>Lates</taxon>
    </lineage>
</organism>
<name>A0AAD3MX97_LATJO</name>
<feature type="domain" description="PDZ" evidence="13">
    <location>
        <begin position="563"/>
        <end position="651"/>
    </location>
</feature>
<dbReference type="GO" id="GO:0019722">
    <property type="term" value="P:calcium-mediated signaling"/>
    <property type="evidence" value="ECO:0007669"/>
    <property type="project" value="TreeGrafter"/>
</dbReference>
<feature type="compositionally biased region" description="Gly residues" evidence="12">
    <location>
        <begin position="11"/>
        <end position="21"/>
    </location>
</feature>
<keyword evidence="5" id="KW-0221">Differentiation</keyword>
<feature type="region of interest" description="Disordered" evidence="12">
    <location>
        <begin position="326"/>
        <end position="516"/>
    </location>
</feature>
<evidence type="ECO:0000256" key="2">
    <source>
        <dbReference type="ARBA" id="ARBA00022473"/>
    </source>
</evidence>
<protein>
    <submittedName>
        <fullName evidence="14">Neurabin-2-like protein</fullName>
    </submittedName>
</protein>
<evidence type="ECO:0000256" key="8">
    <source>
        <dbReference type="ARBA" id="ARBA00023054"/>
    </source>
</evidence>
<feature type="compositionally biased region" description="Low complexity" evidence="12">
    <location>
        <begin position="339"/>
        <end position="358"/>
    </location>
</feature>
<dbReference type="PROSITE" id="PS50106">
    <property type="entry name" value="PDZ"/>
    <property type="match status" value="1"/>
</dbReference>
<dbReference type="InterPro" id="IPR043446">
    <property type="entry name" value="Neurabin-like"/>
</dbReference>
<dbReference type="GO" id="GO:0030425">
    <property type="term" value="C:dendrite"/>
    <property type="evidence" value="ECO:0007669"/>
    <property type="project" value="TreeGrafter"/>
</dbReference>
<keyword evidence="8" id="KW-0175">Coiled coil</keyword>
<evidence type="ECO:0000256" key="6">
    <source>
        <dbReference type="ARBA" id="ARBA00022902"/>
    </source>
</evidence>
<proteinExistence type="predicted"/>
<dbReference type="SMART" id="SM00228">
    <property type="entry name" value="PDZ"/>
    <property type="match status" value="1"/>
</dbReference>
<comment type="caution">
    <text evidence="14">The sequence shown here is derived from an EMBL/GenBank/DDBJ whole genome shotgun (WGS) entry which is preliminary data.</text>
</comment>
<dbReference type="GO" id="GO:0051015">
    <property type="term" value="F:actin filament binding"/>
    <property type="evidence" value="ECO:0007669"/>
    <property type="project" value="TreeGrafter"/>
</dbReference>
<dbReference type="GO" id="GO:0031175">
    <property type="term" value="P:neuron projection development"/>
    <property type="evidence" value="ECO:0007669"/>
    <property type="project" value="TreeGrafter"/>
</dbReference>
<dbReference type="Proteomes" id="UP001279410">
    <property type="component" value="Unassembled WGS sequence"/>
</dbReference>
<dbReference type="AlphaFoldDB" id="A0AAD3MX97"/>
<evidence type="ECO:0000313" key="14">
    <source>
        <dbReference type="EMBL" id="GLD61160.1"/>
    </source>
</evidence>
<keyword evidence="9" id="KW-0009">Actin-binding</keyword>
<evidence type="ECO:0000256" key="5">
    <source>
        <dbReference type="ARBA" id="ARBA00022782"/>
    </source>
</evidence>
<feature type="compositionally biased region" description="Polar residues" evidence="12">
    <location>
        <begin position="368"/>
        <end position="380"/>
    </location>
</feature>
<dbReference type="GO" id="GO:0015629">
    <property type="term" value="C:actin cytoskeleton"/>
    <property type="evidence" value="ECO:0007669"/>
    <property type="project" value="TreeGrafter"/>
</dbReference>
<evidence type="ECO:0000313" key="15">
    <source>
        <dbReference type="Proteomes" id="UP001279410"/>
    </source>
</evidence>
<keyword evidence="15" id="KW-1185">Reference proteome</keyword>
<dbReference type="EMBL" id="BRZM01000044">
    <property type="protein sequence ID" value="GLD61160.1"/>
    <property type="molecule type" value="Genomic_DNA"/>
</dbReference>
<evidence type="ECO:0000256" key="7">
    <source>
        <dbReference type="ARBA" id="ARBA00023018"/>
    </source>
</evidence>
<dbReference type="InterPro" id="IPR001478">
    <property type="entry name" value="PDZ"/>
</dbReference>
<keyword evidence="4" id="KW-0597">Phosphoprotein</keyword>
<feature type="region of interest" description="Disordered" evidence="12">
    <location>
        <begin position="259"/>
        <end position="311"/>
    </location>
</feature>
<evidence type="ECO:0000256" key="1">
    <source>
        <dbReference type="ARBA" id="ARBA00004245"/>
    </source>
</evidence>
<dbReference type="GO" id="GO:0014069">
    <property type="term" value="C:postsynaptic density"/>
    <property type="evidence" value="ECO:0007669"/>
    <property type="project" value="TreeGrafter"/>
</dbReference>
<accession>A0AAD3MX97</accession>
<comment type="subcellular location">
    <subcellularLocation>
        <location evidence="1">Cytoplasm</location>
        <location evidence="1">Cytoskeleton</location>
    </subcellularLocation>
    <subcellularLocation>
        <location evidence="11">Synapse</location>
    </subcellularLocation>
</comment>
<evidence type="ECO:0000256" key="12">
    <source>
        <dbReference type="SAM" id="MobiDB-lite"/>
    </source>
</evidence>